<comment type="caution">
    <text evidence="2">The sequence shown here is derived from an EMBL/GenBank/DDBJ whole genome shotgun (WGS) entry which is preliminary data.</text>
</comment>
<dbReference type="RefSeq" id="WP_179819841.1">
    <property type="nucleotide sequence ID" value="NZ_JACCFS010000001.1"/>
</dbReference>
<proteinExistence type="predicted"/>
<evidence type="ECO:0000313" key="3">
    <source>
        <dbReference type="Proteomes" id="UP000572051"/>
    </source>
</evidence>
<keyword evidence="1" id="KW-0732">Signal</keyword>
<name>A0A7Z0J8C1_9ACTN</name>
<accession>A0A7Z0J8C1</accession>
<keyword evidence="3" id="KW-1185">Reference proteome</keyword>
<evidence type="ECO:0000256" key="1">
    <source>
        <dbReference type="SAM" id="SignalP"/>
    </source>
</evidence>
<dbReference type="EMBL" id="JACCFS010000001">
    <property type="protein sequence ID" value="NYJ32160.1"/>
    <property type="molecule type" value="Genomic_DNA"/>
</dbReference>
<reference evidence="2 3" key="1">
    <citation type="submission" date="2020-07" db="EMBL/GenBank/DDBJ databases">
        <title>Sequencing the genomes of 1000 actinobacteria strains.</title>
        <authorList>
            <person name="Klenk H.-P."/>
        </authorList>
    </citation>
    <scope>NUCLEOTIDE SEQUENCE [LARGE SCALE GENOMIC DNA]</scope>
    <source>
        <strain evidence="2 3">DSM 44442</strain>
    </source>
</reference>
<dbReference type="AlphaFoldDB" id="A0A7Z0J8C1"/>
<feature type="signal peptide" evidence="1">
    <location>
        <begin position="1"/>
        <end position="30"/>
    </location>
</feature>
<feature type="chain" id="PRO_5039102590" description="Secreted protein" evidence="1">
    <location>
        <begin position="31"/>
        <end position="173"/>
    </location>
</feature>
<dbReference type="Proteomes" id="UP000572051">
    <property type="component" value="Unassembled WGS sequence"/>
</dbReference>
<gene>
    <name evidence="2" type="ORF">HNR10_000041</name>
</gene>
<sequence length="173" mass="18673">MTTHPHRATWRTRAAAALAALAMTSAVAVAAAAPAQARDGHHFLRVKAPSDAQSVFVSGRGWTAYDIVGAGYRTLPEQSIDTCYMYRHNTGDWASVNSGLIAHTNQADGIQSFPDVDGAQRSNPAWTDGAALTVTTYRSRDCTGGQNGRWRNVRVPSDDLVYLWLDLTGLPQS</sequence>
<organism evidence="2 3">
    <name type="scientific">Nocardiopsis aegyptia</name>
    <dbReference type="NCBI Taxonomy" id="220378"/>
    <lineage>
        <taxon>Bacteria</taxon>
        <taxon>Bacillati</taxon>
        <taxon>Actinomycetota</taxon>
        <taxon>Actinomycetes</taxon>
        <taxon>Streptosporangiales</taxon>
        <taxon>Nocardiopsidaceae</taxon>
        <taxon>Nocardiopsis</taxon>
    </lineage>
</organism>
<evidence type="ECO:0000313" key="2">
    <source>
        <dbReference type="EMBL" id="NYJ32160.1"/>
    </source>
</evidence>
<evidence type="ECO:0008006" key="4">
    <source>
        <dbReference type="Google" id="ProtNLM"/>
    </source>
</evidence>
<protein>
    <recommendedName>
        <fullName evidence="4">Secreted protein</fullName>
    </recommendedName>
</protein>